<organism evidence="4 5">
    <name type="scientific">Methylomonas paludis</name>
    <dbReference type="NCBI Taxonomy" id="1173101"/>
    <lineage>
        <taxon>Bacteria</taxon>
        <taxon>Pseudomonadati</taxon>
        <taxon>Pseudomonadota</taxon>
        <taxon>Gammaproteobacteria</taxon>
        <taxon>Methylococcales</taxon>
        <taxon>Methylococcaceae</taxon>
        <taxon>Methylomonas</taxon>
    </lineage>
</organism>
<dbReference type="RefSeq" id="WP_215580826.1">
    <property type="nucleotide sequence ID" value="NZ_CP073754.1"/>
</dbReference>
<comment type="similarity">
    <text evidence="2">Belongs to the NAD(P)-dependent epimerase/dehydratase family.</text>
</comment>
<proteinExistence type="inferred from homology"/>
<dbReference type="PANTHER" id="PTHR43000">
    <property type="entry name" value="DTDP-D-GLUCOSE 4,6-DEHYDRATASE-RELATED"/>
    <property type="match status" value="1"/>
</dbReference>
<evidence type="ECO:0000313" key="5">
    <source>
        <dbReference type="Proteomes" id="UP000676649"/>
    </source>
</evidence>
<evidence type="ECO:0000256" key="2">
    <source>
        <dbReference type="ARBA" id="ARBA00007637"/>
    </source>
</evidence>
<accession>A0A975R9C5</accession>
<gene>
    <name evidence="4" type="ORF">KEF85_11835</name>
</gene>
<comment type="pathway">
    <text evidence="1">Bacterial outer membrane biogenesis; LPS O-antigen biosynthesis.</text>
</comment>
<sequence>MNEISKRILITGGSGFIGTNLIEVLKQGDSELLNIDIKPPLNANQNDIYKNVDIRDYASLSAVINEFNPTQIYHLGARTDLNGPDLEAYDTNTDGVLNLIKAVENSSSVKRVIYTSSRLVCRIGYKPKSDDDYCSTTPYGESKVIGEKYVKESAYQNYEWSIVRPTSIWGPWFGLPYSQFFDMVRQKKYVHPKGKKINKSFGFVGNTVYQLISIMNAESEKINHKTFYVGDYQPIEVNEFANKICRAFNISSILTVPGSLLRAFAITGDFLKFIGIKNPPLTSFRLNNLLTEMVHDFGALPNITGPLPYSADDGIKITVEWILNSEKHK</sequence>
<dbReference type="EMBL" id="CP073754">
    <property type="protein sequence ID" value="QWF70041.1"/>
    <property type="molecule type" value="Genomic_DNA"/>
</dbReference>
<dbReference type="AlphaFoldDB" id="A0A975R9C5"/>
<protein>
    <submittedName>
        <fullName evidence="4">NAD(P)-dependent oxidoreductase</fullName>
    </submittedName>
</protein>
<dbReference type="KEGG" id="mpad:KEF85_11835"/>
<dbReference type="Pfam" id="PF01370">
    <property type="entry name" value="Epimerase"/>
    <property type="match status" value="1"/>
</dbReference>
<dbReference type="SUPFAM" id="SSF51735">
    <property type="entry name" value="NAD(P)-binding Rossmann-fold domains"/>
    <property type="match status" value="1"/>
</dbReference>
<reference evidence="4" key="1">
    <citation type="submission" date="2021-04" db="EMBL/GenBank/DDBJ databases">
        <title>Draft genome sequence data of methanotrophic Methylovulum sp. strain S1L and Methylomonas sp. strain S2AM isolated from boreal lake water columns.</title>
        <authorList>
            <person name="Rissanen A.J."/>
            <person name="Mangayil R."/>
            <person name="Svenning M.M."/>
            <person name="Khanongnuch R."/>
        </authorList>
    </citation>
    <scope>NUCLEOTIDE SEQUENCE</scope>
    <source>
        <strain evidence="4">S2AM</strain>
    </source>
</reference>
<name>A0A975R9C5_9GAMM</name>
<dbReference type="InterPro" id="IPR001509">
    <property type="entry name" value="Epimerase_deHydtase"/>
</dbReference>
<evidence type="ECO:0000259" key="3">
    <source>
        <dbReference type="Pfam" id="PF01370"/>
    </source>
</evidence>
<evidence type="ECO:0000313" key="4">
    <source>
        <dbReference type="EMBL" id="QWF70041.1"/>
    </source>
</evidence>
<dbReference type="InterPro" id="IPR036291">
    <property type="entry name" value="NAD(P)-bd_dom_sf"/>
</dbReference>
<evidence type="ECO:0000256" key="1">
    <source>
        <dbReference type="ARBA" id="ARBA00005125"/>
    </source>
</evidence>
<feature type="domain" description="NAD-dependent epimerase/dehydratase" evidence="3">
    <location>
        <begin position="8"/>
        <end position="172"/>
    </location>
</feature>
<dbReference type="Gene3D" id="3.40.50.720">
    <property type="entry name" value="NAD(P)-binding Rossmann-like Domain"/>
    <property type="match status" value="1"/>
</dbReference>
<keyword evidence="5" id="KW-1185">Reference proteome</keyword>
<dbReference type="Proteomes" id="UP000676649">
    <property type="component" value="Chromosome"/>
</dbReference>